<feature type="domain" description="Protein kinase" evidence="9">
    <location>
        <begin position="99"/>
        <end position="675"/>
    </location>
</feature>
<dbReference type="GO" id="GO:0044773">
    <property type="term" value="P:mitotic DNA damage checkpoint signaling"/>
    <property type="evidence" value="ECO:0007669"/>
    <property type="project" value="TreeGrafter"/>
</dbReference>
<dbReference type="FunCoup" id="A0A6L2Q5I8">
    <property type="interactions" value="1654"/>
</dbReference>
<keyword evidence="4 7" id="KW-0547">Nucleotide-binding</keyword>
<dbReference type="PROSITE" id="PS50011">
    <property type="entry name" value="PROTEIN_KINASE_DOM"/>
    <property type="match status" value="1"/>
</dbReference>
<dbReference type="GO" id="GO:0005634">
    <property type="term" value="C:nucleus"/>
    <property type="evidence" value="ECO:0007669"/>
    <property type="project" value="TreeGrafter"/>
</dbReference>
<dbReference type="InterPro" id="IPR000719">
    <property type="entry name" value="Prot_kinase_dom"/>
</dbReference>
<keyword evidence="5" id="KW-0418">Kinase</keyword>
<keyword evidence="3" id="KW-0808">Transferase</keyword>
<keyword evidence="2" id="KW-0723">Serine/threonine-protein kinase</keyword>
<dbReference type="Gene3D" id="3.30.200.20">
    <property type="entry name" value="Phosphorylase Kinase, domain 1"/>
    <property type="match status" value="1"/>
</dbReference>
<dbReference type="GO" id="GO:0005524">
    <property type="term" value="F:ATP binding"/>
    <property type="evidence" value="ECO:0007669"/>
    <property type="project" value="UniProtKB-UniRule"/>
</dbReference>
<sequence>MEIMDTASREEFKHCYAPTVHKSPSVDSGTTQGDKNFCNKTQGNVDRNPQKSWVDSTERVPRTNALSVGETAGHNGEVERDQNHINYLLMKLPILAEQFHVHRKVGEGTFSTVFLGTLKNISPNSKHGARQFAIKHLVPTTLPSRTERELQCLQDIGGSDNVIGIDLCLRQDDAVVFIMPYLSHKRFSDYVQDMSIAETRDYMLNLFIALRRVHSFNIIHRDIKPSNFLYDRENKKFLLVDFGLAQCVSADFPVTDTPSETTLQSHKRKREEDNSHLSISKQVDTPVVQKCKRMALQPRTNDSILNISRNEAPLAHRFSETRENFRNCAPENDSHTLGLSPSRNKVCHMKNENTPPHGRKTPRRKVLQNEGLCSPRQASHICVTHNAIKKKLFSAGSAKFPSNIHSEGPKFQTLAPQTPSGPSFIRVQNSQVKSQVVSQPLSTQHQQRQKNLVFSKPSAMTQIHSKTPVTQQCHCYGKPQVCSVCMVRKAQAAPRAGTPGFRPPEVLLKYPLQTTAVDMWAAGIILLCILSGCYPFFRSPDDLSALAEIMTVFGTESVKKLALNLGRLVTCSVEKKAMNLRKLCERLRRHRKAGRPGIPPGAPVCSECMQVIDDVDGCLCLSPNDTYKLPQSSKDTNGNSEAEYPSSAYHLLERLLDLNPETRITASEALEHPFVKGL</sequence>
<organism evidence="10 11">
    <name type="scientific">Coptotermes formosanus</name>
    <name type="common">Formosan subterranean termite</name>
    <dbReference type="NCBI Taxonomy" id="36987"/>
    <lineage>
        <taxon>Eukaryota</taxon>
        <taxon>Metazoa</taxon>
        <taxon>Ecdysozoa</taxon>
        <taxon>Arthropoda</taxon>
        <taxon>Hexapoda</taxon>
        <taxon>Insecta</taxon>
        <taxon>Pterygota</taxon>
        <taxon>Neoptera</taxon>
        <taxon>Polyneoptera</taxon>
        <taxon>Dictyoptera</taxon>
        <taxon>Blattodea</taxon>
        <taxon>Blattoidea</taxon>
        <taxon>Termitoidae</taxon>
        <taxon>Rhinotermitidae</taxon>
        <taxon>Coptotermes</taxon>
    </lineage>
</organism>
<gene>
    <name evidence="10" type="ORF">Cfor_04159</name>
</gene>
<dbReference type="OrthoDB" id="10020333at2759"/>
<evidence type="ECO:0000256" key="1">
    <source>
        <dbReference type="ARBA" id="ARBA00012513"/>
    </source>
</evidence>
<protein>
    <recommendedName>
        <fullName evidence="1">non-specific serine/threonine protein kinase</fullName>
        <ecNumber evidence="1">2.7.11.1</ecNumber>
    </recommendedName>
</protein>
<dbReference type="Proteomes" id="UP000502823">
    <property type="component" value="Unassembled WGS sequence"/>
</dbReference>
<evidence type="ECO:0000259" key="9">
    <source>
        <dbReference type="PROSITE" id="PS50011"/>
    </source>
</evidence>
<dbReference type="Gene3D" id="1.10.510.10">
    <property type="entry name" value="Transferase(Phosphotransferase) domain 1"/>
    <property type="match status" value="2"/>
</dbReference>
<dbReference type="EMBL" id="BLKM01000880">
    <property type="protein sequence ID" value="GFG39200.1"/>
    <property type="molecule type" value="Genomic_DNA"/>
</dbReference>
<evidence type="ECO:0000313" key="10">
    <source>
        <dbReference type="EMBL" id="GFG39200.1"/>
    </source>
</evidence>
<feature type="region of interest" description="Disordered" evidence="8">
    <location>
        <begin position="258"/>
        <end position="277"/>
    </location>
</feature>
<keyword evidence="11" id="KW-1185">Reference proteome</keyword>
<dbReference type="InterPro" id="IPR017441">
    <property type="entry name" value="Protein_kinase_ATP_BS"/>
</dbReference>
<dbReference type="PANTHER" id="PTHR44167:SF23">
    <property type="entry name" value="CDC7 KINASE, ISOFORM A-RELATED"/>
    <property type="match status" value="1"/>
</dbReference>
<evidence type="ECO:0000256" key="2">
    <source>
        <dbReference type="ARBA" id="ARBA00022527"/>
    </source>
</evidence>
<dbReference type="InterPro" id="IPR011009">
    <property type="entry name" value="Kinase-like_dom_sf"/>
</dbReference>
<evidence type="ECO:0000256" key="8">
    <source>
        <dbReference type="SAM" id="MobiDB-lite"/>
    </source>
</evidence>
<name>A0A6L2Q5I8_COPFO</name>
<feature type="region of interest" description="Disordered" evidence="8">
    <location>
        <begin position="19"/>
        <end position="79"/>
    </location>
</feature>
<dbReference type="SUPFAM" id="SSF56112">
    <property type="entry name" value="Protein kinase-like (PK-like)"/>
    <property type="match status" value="1"/>
</dbReference>
<dbReference type="AlphaFoldDB" id="A0A6L2Q5I8"/>
<accession>A0A6L2Q5I8</accession>
<evidence type="ECO:0000256" key="4">
    <source>
        <dbReference type="ARBA" id="ARBA00022741"/>
    </source>
</evidence>
<dbReference type="PROSITE" id="PS00107">
    <property type="entry name" value="PROTEIN_KINASE_ATP"/>
    <property type="match status" value="1"/>
</dbReference>
<keyword evidence="6 7" id="KW-0067">ATP-binding</keyword>
<dbReference type="InParanoid" id="A0A6L2Q5I8"/>
<evidence type="ECO:0000256" key="7">
    <source>
        <dbReference type="PROSITE-ProRule" id="PRU10141"/>
    </source>
</evidence>
<reference evidence="11" key="1">
    <citation type="submission" date="2020-01" db="EMBL/GenBank/DDBJ databases">
        <title>Draft genome sequence of the Termite Coptotermes fromosanus.</title>
        <authorList>
            <person name="Itakura S."/>
            <person name="Yosikawa Y."/>
            <person name="Umezawa K."/>
        </authorList>
    </citation>
    <scope>NUCLEOTIDE SEQUENCE [LARGE SCALE GENOMIC DNA]</scope>
</reference>
<dbReference type="PROSITE" id="PS00108">
    <property type="entry name" value="PROTEIN_KINASE_ST"/>
    <property type="match status" value="1"/>
</dbReference>
<dbReference type="EC" id="2.7.11.1" evidence="1"/>
<feature type="compositionally biased region" description="Polar residues" evidence="8">
    <location>
        <begin position="25"/>
        <end position="55"/>
    </location>
</feature>
<evidence type="ECO:0000256" key="3">
    <source>
        <dbReference type="ARBA" id="ARBA00022679"/>
    </source>
</evidence>
<feature type="binding site" evidence="7">
    <location>
        <position position="135"/>
    </location>
    <ligand>
        <name>ATP</name>
        <dbReference type="ChEBI" id="CHEBI:30616"/>
    </ligand>
</feature>
<dbReference type="Pfam" id="PF00069">
    <property type="entry name" value="Pkinase"/>
    <property type="match status" value="2"/>
</dbReference>
<evidence type="ECO:0000256" key="5">
    <source>
        <dbReference type="ARBA" id="ARBA00022777"/>
    </source>
</evidence>
<dbReference type="PANTHER" id="PTHR44167">
    <property type="entry name" value="OVARIAN-SPECIFIC SERINE/THREONINE-PROTEIN KINASE LOK-RELATED"/>
    <property type="match status" value="1"/>
</dbReference>
<proteinExistence type="predicted"/>
<evidence type="ECO:0000256" key="6">
    <source>
        <dbReference type="ARBA" id="ARBA00022840"/>
    </source>
</evidence>
<evidence type="ECO:0000313" key="11">
    <source>
        <dbReference type="Proteomes" id="UP000502823"/>
    </source>
</evidence>
<comment type="caution">
    <text evidence="10">The sequence shown here is derived from an EMBL/GenBank/DDBJ whole genome shotgun (WGS) entry which is preliminary data.</text>
</comment>
<dbReference type="SMART" id="SM00220">
    <property type="entry name" value="S_TKc"/>
    <property type="match status" value="1"/>
</dbReference>
<dbReference type="InterPro" id="IPR008271">
    <property type="entry name" value="Ser/Thr_kinase_AS"/>
</dbReference>
<dbReference type="GO" id="GO:0004674">
    <property type="term" value="F:protein serine/threonine kinase activity"/>
    <property type="evidence" value="ECO:0007669"/>
    <property type="project" value="UniProtKB-KW"/>
</dbReference>